<dbReference type="PANTHER" id="PTHR37477:SF1">
    <property type="entry name" value="COBALT-PRECORRIN-5A HYDROLASE"/>
    <property type="match status" value="1"/>
</dbReference>
<dbReference type="InterPro" id="IPR036518">
    <property type="entry name" value="CobE/GbiG_C_sf"/>
</dbReference>
<evidence type="ECO:0000313" key="3">
    <source>
        <dbReference type="Proteomes" id="UP001240150"/>
    </source>
</evidence>
<dbReference type="InterPro" id="IPR002750">
    <property type="entry name" value="CobE/GbiG_C"/>
</dbReference>
<name>A0ABY8W7L1_9ACTN</name>
<dbReference type="PANTHER" id="PTHR37477">
    <property type="entry name" value="COBALT-PRECORRIN-5A HYDROLASE"/>
    <property type="match status" value="1"/>
</dbReference>
<evidence type="ECO:0000259" key="1">
    <source>
        <dbReference type="Pfam" id="PF01890"/>
    </source>
</evidence>
<protein>
    <submittedName>
        <fullName evidence="2">Cobalamin biosynthesis protein</fullName>
    </submittedName>
</protein>
<dbReference type="InterPro" id="IPR052553">
    <property type="entry name" value="CbiG_hydrolase"/>
</dbReference>
<accession>A0ABY8W7L1</accession>
<keyword evidence="3" id="KW-1185">Reference proteome</keyword>
<dbReference type="Proteomes" id="UP001240150">
    <property type="component" value="Chromosome"/>
</dbReference>
<sequence length="129" mass="12493">MIAVGIGARAGTGVAELATAVAAALAEAGLEVLDGTVLATLDRRAAEPGVRELSRVLGWRLVAFGAGELAGQAVPGPSRVVAAVVGTPSVAEAAALLAAGTAAELVLPKRVRGGVTVAIARGGPRAEPG</sequence>
<dbReference type="Gene3D" id="3.30.420.180">
    <property type="entry name" value="CobE/GbiG C-terminal domain"/>
    <property type="match status" value="1"/>
</dbReference>
<dbReference type="EMBL" id="CP126980">
    <property type="protein sequence ID" value="WIM93849.1"/>
    <property type="molecule type" value="Genomic_DNA"/>
</dbReference>
<reference evidence="2 3" key="1">
    <citation type="submission" date="2023-06" db="EMBL/GenBank/DDBJ databases">
        <authorList>
            <person name="Yushchuk O."/>
            <person name="Binda E."/>
            <person name="Ruckert-Reed C."/>
            <person name="Fedorenko V."/>
            <person name="Kalinowski J."/>
            <person name="Marinelli F."/>
        </authorList>
    </citation>
    <scope>NUCLEOTIDE SEQUENCE [LARGE SCALE GENOMIC DNA]</scope>
    <source>
        <strain evidence="2 3">NRRL 3884</strain>
    </source>
</reference>
<organism evidence="2 3">
    <name type="scientific">Actinoplanes oblitus</name>
    <dbReference type="NCBI Taxonomy" id="3040509"/>
    <lineage>
        <taxon>Bacteria</taxon>
        <taxon>Bacillati</taxon>
        <taxon>Actinomycetota</taxon>
        <taxon>Actinomycetes</taxon>
        <taxon>Micromonosporales</taxon>
        <taxon>Micromonosporaceae</taxon>
        <taxon>Actinoplanes</taxon>
    </lineage>
</organism>
<dbReference type="RefSeq" id="WP_284915052.1">
    <property type="nucleotide sequence ID" value="NZ_CP126980.1"/>
</dbReference>
<dbReference type="Pfam" id="PF01890">
    <property type="entry name" value="CbiG_C"/>
    <property type="match status" value="1"/>
</dbReference>
<proteinExistence type="predicted"/>
<feature type="domain" description="CobE/GbiG C-terminal" evidence="1">
    <location>
        <begin position="2"/>
        <end position="120"/>
    </location>
</feature>
<gene>
    <name evidence="2" type="ORF">ACTOB_005842</name>
</gene>
<evidence type="ECO:0000313" key="2">
    <source>
        <dbReference type="EMBL" id="WIM93849.1"/>
    </source>
</evidence>
<dbReference type="SUPFAM" id="SSF159664">
    <property type="entry name" value="CobE/GbiG C-terminal domain-like"/>
    <property type="match status" value="1"/>
</dbReference>